<comment type="caution">
    <text evidence="2">The sequence shown here is derived from an EMBL/GenBank/DDBJ whole genome shotgun (WGS) entry which is preliminary data.</text>
</comment>
<feature type="region of interest" description="Disordered" evidence="1">
    <location>
        <begin position="462"/>
        <end position="488"/>
    </location>
</feature>
<feature type="compositionally biased region" description="Low complexity" evidence="1">
    <location>
        <begin position="312"/>
        <end position="326"/>
    </location>
</feature>
<dbReference type="Proteomes" id="UP000266841">
    <property type="component" value="Unassembled WGS sequence"/>
</dbReference>
<feature type="compositionally biased region" description="Basic and acidic residues" evidence="1">
    <location>
        <begin position="401"/>
        <end position="415"/>
    </location>
</feature>
<feature type="non-terminal residue" evidence="2">
    <location>
        <position position="547"/>
    </location>
</feature>
<feature type="region of interest" description="Disordered" evidence="1">
    <location>
        <begin position="500"/>
        <end position="547"/>
    </location>
</feature>
<evidence type="ECO:0000313" key="2">
    <source>
        <dbReference type="EMBL" id="EJK59830.1"/>
    </source>
</evidence>
<protein>
    <submittedName>
        <fullName evidence="2">Uncharacterized protein</fullName>
    </submittedName>
</protein>
<dbReference type="AlphaFoldDB" id="K0S3L9"/>
<keyword evidence="3" id="KW-1185">Reference proteome</keyword>
<name>K0S3L9_THAOC</name>
<gene>
    <name evidence="2" type="ORF">THAOC_19899</name>
</gene>
<feature type="region of interest" description="Disordered" evidence="1">
    <location>
        <begin position="42"/>
        <end position="76"/>
    </location>
</feature>
<feature type="compositionally biased region" description="Basic residues" evidence="1">
    <location>
        <begin position="503"/>
        <end position="516"/>
    </location>
</feature>
<proteinExistence type="predicted"/>
<sequence>MQSDYQKALEDELKKTIAVCVMAALAGVGAVGKAERCGSLRESQARHARTNSSARISGVNRASRTRTSRCGTKSRATTTYGGDLHGQVVDVRGRCGEPSTMRSRARLFRRIGRWSCSGRLQSEKGKKGDCFEAHQLDSWMTARRTGRFQDLKDGTYGFRVKKPLGKCATRPTRRPDDMKASPKYLYQGRGEVHRGASHLTRGRRGGGRRKGGEEGGDEEEAQYSERDKTTESEAYGTSGRFDVARVAIGAAATTGWLVRSAPTRHAQTAVTLITSIDPTVSSGIVEWGALDELTYVFVITYLTSAVERPAGTPNSTPSRTSPYSPSFDASGKGPRNRAPRRTGQGLARAPRSPRARLGGGRRGGTPAAEFGVRAGPGGGSAAQRRPGGQISRSNFSGGRFRAGEVRRRKSWDSKRNRGLDLAAPESVRRTHAGLAFEPSGGRDDIERARERWAESLGSEVEKRWSESGKPRLGGEVALGRTDHRTNRPGLEVRSSSEAITGARRGRHQHLRVRHRFQGPDVPLATARRSMSAPGTGSPGDVAGDALL</sequence>
<feature type="region of interest" description="Disordered" evidence="1">
    <location>
        <begin position="308"/>
        <end position="415"/>
    </location>
</feature>
<feature type="compositionally biased region" description="Low complexity" evidence="1">
    <location>
        <begin position="345"/>
        <end position="356"/>
    </location>
</feature>
<dbReference type="EMBL" id="AGNL01022225">
    <property type="protein sequence ID" value="EJK59830.1"/>
    <property type="molecule type" value="Genomic_DNA"/>
</dbReference>
<feature type="compositionally biased region" description="Basic residues" evidence="1">
    <location>
        <begin position="200"/>
        <end position="209"/>
    </location>
</feature>
<evidence type="ECO:0000313" key="3">
    <source>
        <dbReference type="Proteomes" id="UP000266841"/>
    </source>
</evidence>
<evidence type="ECO:0000256" key="1">
    <source>
        <dbReference type="SAM" id="MobiDB-lite"/>
    </source>
</evidence>
<accession>K0S3L9</accession>
<organism evidence="2 3">
    <name type="scientific">Thalassiosira oceanica</name>
    <name type="common">Marine diatom</name>
    <dbReference type="NCBI Taxonomy" id="159749"/>
    <lineage>
        <taxon>Eukaryota</taxon>
        <taxon>Sar</taxon>
        <taxon>Stramenopiles</taxon>
        <taxon>Ochrophyta</taxon>
        <taxon>Bacillariophyta</taxon>
        <taxon>Coscinodiscophyceae</taxon>
        <taxon>Thalassiosirophycidae</taxon>
        <taxon>Thalassiosirales</taxon>
        <taxon>Thalassiosiraceae</taxon>
        <taxon>Thalassiosira</taxon>
    </lineage>
</organism>
<feature type="region of interest" description="Disordered" evidence="1">
    <location>
        <begin position="165"/>
        <end position="236"/>
    </location>
</feature>
<reference evidence="2 3" key="1">
    <citation type="journal article" date="2012" name="Genome Biol.">
        <title>Genome and low-iron response of an oceanic diatom adapted to chronic iron limitation.</title>
        <authorList>
            <person name="Lommer M."/>
            <person name="Specht M."/>
            <person name="Roy A.S."/>
            <person name="Kraemer L."/>
            <person name="Andreson R."/>
            <person name="Gutowska M.A."/>
            <person name="Wolf J."/>
            <person name="Bergner S.V."/>
            <person name="Schilhabel M.B."/>
            <person name="Klostermeier U.C."/>
            <person name="Beiko R.G."/>
            <person name="Rosenstiel P."/>
            <person name="Hippler M."/>
            <person name="Laroche J."/>
        </authorList>
    </citation>
    <scope>NUCLEOTIDE SEQUENCE [LARGE SCALE GENOMIC DNA]</scope>
    <source>
        <strain evidence="2 3">CCMP1005</strain>
    </source>
</reference>